<evidence type="ECO:0000313" key="2">
    <source>
        <dbReference type="EMBL" id="CVK94476.1"/>
    </source>
</evidence>
<dbReference type="EMBL" id="FCQH01000006">
    <property type="protein sequence ID" value="CVK94476.1"/>
    <property type="molecule type" value="Genomic_DNA"/>
</dbReference>
<protein>
    <submittedName>
        <fullName evidence="2">Uncharacterized protein</fullName>
    </submittedName>
</protein>
<keyword evidence="3" id="KW-1185">Reference proteome</keyword>
<proteinExistence type="predicted"/>
<dbReference type="VEuPathDB" id="FungiDB:FMAN_03563"/>
<name>A0A1L7TI62_FUSMA</name>
<comment type="caution">
    <text evidence="2">The sequence shown here is derived from an EMBL/GenBank/DDBJ whole genome shotgun (WGS) entry which is preliminary data.</text>
</comment>
<feature type="region of interest" description="Disordered" evidence="1">
    <location>
        <begin position="229"/>
        <end position="250"/>
    </location>
</feature>
<accession>A0A1L7TI62</accession>
<evidence type="ECO:0000313" key="3">
    <source>
        <dbReference type="Proteomes" id="UP000184255"/>
    </source>
</evidence>
<gene>
    <name evidence="2" type="ORF">FMAN_03563</name>
</gene>
<organism evidence="2 3">
    <name type="scientific">Fusarium mangiferae</name>
    <name type="common">Mango malformation disease fungus</name>
    <dbReference type="NCBI Taxonomy" id="192010"/>
    <lineage>
        <taxon>Eukaryota</taxon>
        <taxon>Fungi</taxon>
        <taxon>Dikarya</taxon>
        <taxon>Ascomycota</taxon>
        <taxon>Pezizomycotina</taxon>
        <taxon>Sordariomycetes</taxon>
        <taxon>Hypocreomycetidae</taxon>
        <taxon>Hypocreales</taxon>
        <taxon>Nectriaceae</taxon>
        <taxon>Fusarium</taxon>
        <taxon>Fusarium fujikuroi species complex</taxon>
    </lineage>
</organism>
<dbReference type="RefSeq" id="XP_041682866.1">
    <property type="nucleotide sequence ID" value="XM_041832400.1"/>
</dbReference>
<evidence type="ECO:0000256" key="1">
    <source>
        <dbReference type="SAM" id="MobiDB-lite"/>
    </source>
</evidence>
<dbReference type="GeneID" id="65082834"/>
<sequence>MDADVVKNGSIARQNRELAEWHRNADYSILHPPNVKIPWSITDRSTWSEIRRVPAGLRVLETQADKPNGRLSVTCAAKYLSFKSEADFLSYVEVVVPDIVGPANYVLHGDSFSYKDRINAYSNTPFALHPSTQNQGLIDHIQNQNVDDVMEHSPRNRTLGSCNYKPKSLLGFFRENAAVREWLTTLATLLTEPKLIPTYVPIRPGTVSDFMLFATVYWREDGSYKSTDPYARRSPLGFPAPNSNDEKAFG</sequence>
<reference evidence="3" key="1">
    <citation type="journal article" date="2016" name="Genome Biol. Evol.">
        <title>Comparative 'omics' of the Fusarium fujikuroi species complex highlights differences in genetic potential and metabolite synthesis.</title>
        <authorList>
            <person name="Niehaus E.-M."/>
            <person name="Muensterkoetter M."/>
            <person name="Proctor R.H."/>
            <person name="Brown D.W."/>
            <person name="Sharon A."/>
            <person name="Idan Y."/>
            <person name="Oren-Young L."/>
            <person name="Sieber C.M."/>
            <person name="Novak O."/>
            <person name="Pencik A."/>
            <person name="Tarkowska D."/>
            <person name="Hromadova K."/>
            <person name="Freeman S."/>
            <person name="Maymon M."/>
            <person name="Elazar M."/>
            <person name="Youssef S.A."/>
            <person name="El-Shabrawy E.S.M."/>
            <person name="Shalaby A.B.A."/>
            <person name="Houterman P."/>
            <person name="Brock N.L."/>
            <person name="Burkhardt I."/>
            <person name="Tsavkelova E.A."/>
            <person name="Dickschat J.S."/>
            <person name="Galuszka P."/>
            <person name="Gueldener U."/>
            <person name="Tudzynski B."/>
        </authorList>
    </citation>
    <scope>NUCLEOTIDE SEQUENCE [LARGE SCALE GENOMIC DNA]</scope>
    <source>
        <strain evidence="3">MRC7560</strain>
    </source>
</reference>
<dbReference type="Proteomes" id="UP000184255">
    <property type="component" value="Unassembled WGS sequence"/>
</dbReference>
<dbReference type="AlphaFoldDB" id="A0A1L7TI62"/>